<dbReference type="Pfam" id="PF01636">
    <property type="entry name" value="APH"/>
    <property type="match status" value="1"/>
</dbReference>
<dbReference type="OrthoDB" id="10003767at2759"/>
<dbReference type="EMBL" id="PUHP01000685">
    <property type="protein sequence ID" value="TQN68511.1"/>
    <property type="molecule type" value="Genomic_DNA"/>
</dbReference>
<name>A0A5Q4BP06_9PEZI</name>
<dbReference type="PANTHER" id="PTHR21310">
    <property type="entry name" value="AMINOGLYCOSIDE PHOSPHOTRANSFERASE-RELATED-RELATED"/>
    <property type="match status" value="1"/>
</dbReference>
<reference evidence="2 3" key="1">
    <citation type="journal article" date="2019" name="Sci. Rep.">
        <title>Colletotrichum shisoi sp. nov., an anthracnose pathogen of Perilla frutescens in Japan: molecular phylogenetic, morphological and genomic evidence.</title>
        <authorList>
            <person name="Gan P."/>
            <person name="Tsushima A."/>
            <person name="Hiroyama R."/>
            <person name="Narusaka M."/>
            <person name="Takano Y."/>
            <person name="Narusaka Y."/>
            <person name="Kawaradani M."/>
            <person name="Damm U."/>
            <person name="Shirasu K."/>
        </authorList>
    </citation>
    <scope>NUCLEOTIDE SEQUENCE [LARGE SCALE GENOMIC DNA]</scope>
    <source>
        <strain evidence="2 3">PG-2018a</strain>
    </source>
</reference>
<accession>A0A5Q4BP06</accession>
<gene>
    <name evidence="2" type="primary">AIM9-1</name>
    <name evidence="2" type="ORF">CSHISOI_06901</name>
</gene>
<feature type="domain" description="Aminoglycoside phosphotransferase" evidence="1">
    <location>
        <begin position="48"/>
        <end position="290"/>
    </location>
</feature>
<proteinExistence type="predicted"/>
<evidence type="ECO:0000259" key="1">
    <source>
        <dbReference type="Pfam" id="PF01636"/>
    </source>
</evidence>
<dbReference type="InterPro" id="IPR002575">
    <property type="entry name" value="Aminoglycoside_PTrfase"/>
</dbReference>
<evidence type="ECO:0000313" key="2">
    <source>
        <dbReference type="EMBL" id="TQN68511.1"/>
    </source>
</evidence>
<sequence>MPNPRDGLVWEDGGFDPEPRWTREPSLAAIEEVCRRQLGIGDGASCEVSFYAAGAFNKLYLVQRDDANFIMRVSLPVDPGDKTRGEVATLRWLRRWTSAPVPQVFAFDDSNDNEIGFEWILMELMPGVSAYKRWRSMSMAKKTTLVEEVAEYQTQIRMRQVGFQSIGTLRTNKTDEPGQHNEQRESELPLTPCRMVSLVFFWGDHYDYDVPRGPFRSSHDWLSSFLNIIILDSRAALREAEDKEDEEDAAEAVEVAQKLLALLPRIFPSIQHPPERSFLWHDDLSLQNILDDMLSGGEPDEELDNEGKDELYWIHLMEFEQTQLRKVYAARMQQLRPDWAIEAEDDVLKRDFLEAVHRCRSGFYLKRISQWVDAITAGDFRRLAETLQAGR</sequence>
<organism evidence="2 3">
    <name type="scientific">Colletotrichum shisoi</name>
    <dbReference type="NCBI Taxonomy" id="2078593"/>
    <lineage>
        <taxon>Eukaryota</taxon>
        <taxon>Fungi</taxon>
        <taxon>Dikarya</taxon>
        <taxon>Ascomycota</taxon>
        <taxon>Pezizomycotina</taxon>
        <taxon>Sordariomycetes</taxon>
        <taxon>Hypocreomycetidae</taxon>
        <taxon>Glomerellales</taxon>
        <taxon>Glomerellaceae</taxon>
        <taxon>Colletotrichum</taxon>
        <taxon>Colletotrichum destructivum species complex</taxon>
    </lineage>
</organism>
<protein>
    <submittedName>
        <fullName evidence="2">Altered inheritance of mitochondria protein 9</fullName>
    </submittedName>
</protein>
<dbReference type="InterPro" id="IPR051678">
    <property type="entry name" value="AGP_Transferase"/>
</dbReference>
<comment type="caution">
    <text evidence="2">The sequence shown here is derived from an EMBL/GenBank/DDBJ whole genome shotgun (WGS) entry which is preliminary data.</text>
</comment>
<dbReference type="PANTHER" id="PTHR21310:SF13">
    <property type="entry name" value="AMINOGLYCOSIDE PHOSPHOTRANSFERASE DOMAIN-CONTAINING PROTEIN"/>
    <property type="match status" value="1"/>
</dbReference>
<dbReference type="SUPFAM" id="SSF56112">
    <property type="entry name" value="Protein kinase-like (PK-like)"/>
    <property type="match status" value="1"/>
</dbReference>
<dbReference type="Proteomes" id="UP000326340">
    <property type="component" value="Unassembled WGS sequence"/>
</dbReference>
<dbReference type="InterPro" id="IPR011009">
    <property type="entry name" value="Kinase-like_dom_sf"/>
</dbReference>
<dbReference type="AlphaFoldDB" id="A0A5Q4BP06"/>
<keyword evidence="3" id="KW-1185">Reference proteome</keyword>
<evidence type="ECO:0000313" key="3">
    <source>
        <dbReference type="Proteomes" id="UP000326340"/>
    </source>
</evidence>